<name>A0A1I8A3C1_9BILA</name>
<proteinExistence type="predicted"/>
<evidence type="ECO:0000313" key="2">
    <source>
        <dbReference type="WBParaSite" id="L893_g32266.t1"/>
    </source>
</evidence>
<protein>
    <submittedName>
        <fullName evidence="2">Uncharacterized protein</fullName>
    </submittedName>
</protein>
<dbReference type="AlphaFoldDB" id="A0A1I8A3C1"/>
<organism evidence="1 2">
    <name type="scientific">Steinernema glaseri</name>
    <dbReference type="NCBI Taxonomy" id="37863"/>
    <lineage>
        <taxon>Eukaryota</taxon>
        <taxon>Metazoa</taxon>
        <taxon>Ecdysozoa</taxon>
        <taxon>Nematoda</taxon>
        <taxon>Chromadorea</taxon>
        <taxon>Rhabditida</taxon>
        <taxon>Tylenchina</taxon>
        <taxon>Panagrolaimomorpha</taxon>
        <taxon>Strongyloidoidea</taxon>
        <taxon>Steinernematidae</taxon>
        <taxon>Steinernema</taxon>
    </lineage>
</organism>
<sequence length="101" mass="11984">MPEASGALHLVFHSRWSRNDPLLAMEKQHNLTYCPCKIITEEYVKARRSTTFPLRFFVNFNIRQYAYETKEKHSRNLCQNLMELCTWVFAVDGPETIRCLQ</sequence>
<keyword evidence="1" id="KW-1185">Reference proteome</keyword>
<accession>A0A1I8A3C1</accession>
<dbReference type="Proteomes" id="UP000095287">
    <property type="component" value="Unplaced"/>
</dbReference>
<reference evidence="2" key="1">
    <citation type="submission" date="2016-11" db="UniProtKB">
        <authorList>
            <consortium name="WormBaseParasite"/>
        </authorList>
    </citation>
    <scope>IDENTIFICATION</scope>
</reference>
<evidence type="ECO:0000313" key="1">
    <source>
        <dbReference type="Proteomes" id="UP000095287"/>
    </source>
</evidence>
<dbReference type="WBParaSite" id="L893_g32266.t1">
    <property type="protein sequence ID" value="L893_g32266.t1"/>
    <property type="gene ID" value="L893_g32266"/>
</dbReference>